<accession>A0A913WVY5</accession>
<dbReference type="OrthoDB" id="5950353at2759"/>
<keyword evidence="2" id="KW-1185">Reference proteome</keyword>
<dbReference type="Proteomes" id="UP000887567">
    <property type="component" value="Unplaced"/>
</dbReference>
<dbReference type="EnsemblMetazoa" id="XM_021039275.2">
    <property type="protein sequence ID" value="XP_020894934.1"/>
    <property type="gene ID" value="LOC110233942"/>
</dbReference>
<sequence length="291" mass="33286">MSRCFCCLFFDLGNSEDKSLLLQEQTSRKISNLFAKQGERQFIEEKHVNKSKKIRPTSPEISVIWANNPETNAVFDKLGLPGIVVRYDKILSEWKCLKDAETEFKQLMGIDQDRNIIECVDSIPPEMRIGFSHGSHDSEYEFYLDIDPLVSLDKLNAPLTNQLRRALHVFAIISRQMGVIQFTGTPIVKDLERLVKLFKQDDEPFVTINGIRHSVELLNSQQVEQAYLIIKDIVSLSRARSHALMDYILQQGDQVDLQVIKDDPKNHKVIIFSKKLTGSSKKKKSGPSNPR</sequence>
<evidence type="ECO:0000313" key="2">
    <source>
        <dbReference type="Proteomes" id="UP000887567"/>
    </source>
</evidence>
<dbReference type="KEGG" id="epa:110233942"/>
<reference evidence="1" key="1">
    <citation type="submission" date="2022-11" db="UniProtKB">
        <authorList>
            <consortium name="EnsemblMetazoa"/>
        </authorList>
    </citation>
    <scope>IDENTIFICATION</scope>
</reference>
<proteinExistence type="predicted"/>
<dbReference type="RefSeq" id="XP_020894934.1">
    <property type="nucleotide sequence ID" value="XM_021039275.2"/>
</dbReference>
<dbReference type="OMA" id="ISVIWAN"/>
<evidence type="ECO:0000313" key="1">
    <source>
        <dbReference type="EnsemblMetazoa" id="XP_020894934.1"/>
    </source>
</evidence>
<dbReference type="AlphaFoldDB" id="A0A913WVY5"/>
<protein>
    <submittedName>
        <fullName evidence="1">Uncharacterized protein</fullName>
    </submittedName>
</protein>
<organism evidence="1 2">
    <name type="scientific">Exaiptasia diaphana</name>
    <name type="common">Tropical sea anemone</name>
    <name type="synonym">Aiptasia pulchella</name>
    <dbReference type="NCBI Taxonomy" id="2652724"/>
    <lineage>
        <taxon>Eukaryota</taxon>
        <taxon>Metazoa</taxon>
        <taxon>Cnidaria</taxon>
        <taxon>Anthozoa</taxon>
        <taxon>Hexacorallia</taxon>
        <taxon>Actiniaria</taxon>
        <taxon>Aiptasiidae</taxon>
        <taxon>Exaiptasia</taxon>
    </lineage>
</organism>
<name>A0A913WVY5_EXADI</name>
<dbReference type="GeneID" id="110233942"/>